<evidence type="ECO:0000313" key="8">
    <source>
        <dbReference type="Proteomes" id="UP001250932"/>
    </source>
</evidence>
<dbReference type="PANTHER" id="PTHR33202">
    <property type="entry name" value="ZINC UPTAKE REGULATION PROTEIN"/>
    <property type="match status" value="1"/>
</dbReference>
<keyword evidence="8" id="KW-1185">Reference proteome</keyword>
<gene>
    <name evidence="7" type="ORF">PPG34_07290</name>
</gene>
<sequence length="147" mass="16793">MTISQEDIRTRFKSHGLKVTPQRAAIYKALAETTSHPTAETLFQQVSKDYPMISPNTVYYTLSTLKGAGLVKEVNYWHDGARFDANVTPHHHLICLGCRAIFDIEDRVLNQIQHKAKLPKHFQVLSHQVEFYGYCASCQKAQLPHKK</sequence>
<dbReference type="RefSeq" id="WP_313832517.1">
    <property type="nucleotide sequence ID" value="NZ_JAQOUE010000001.1"/>
</dbReference>
<dbReference type="InterPro" id="IPR043135">
    <property type="entry name" value="Fur_C"/>
</dbReference>
<protein>
    <submittedName>
        <fullName evidence="7">Fur family transcriptional regulator</fullName>
    </submittedName>
</protein>
<name>A0ABU3K6Y5_9BACT</name>
<dbReference type="Pfam" id="PF01475">
    <property type="entry name" value="FUR"/>
    <property type="match status" value="1"/>
</dbReference>
<evidence type="ECO:0000256" key="1">
    <source>
        <dbReference type="ARBA" id="ARBA00007957"/>
    </source>
</evidence>
<evidence type="ECO:0000256" key="3">
    <source>
        <dbReference type="ARBA" id="ARBA00022833"/>
    </source>
</evidence>
<evidence type="ECO:0000313" key="7">
    <source>
        <dbReference type="EMBL" id="MDT7042153.1"/>
    </source>
</evidence>
<dbReference type="Gene3D" id="1.10.10.10">
    <property type="entry name" value="Winged helix-like DNA-binding domain superfamily/Winged helix DNA-binding domain"/>
    <property type="match status" value="1"/>
</dbReference>
<keyword evidence="5" id="KW-0238">DNA-binding</keyword>
<accession>A0ABU3K6Y5</accession>
<dbReference type="SUPFAM" id="SSF46785">
    <property type="entry name" value="Winged helix' DNA-binding domain"/>
    <property type="match status" value="1"/>
</dbReference>
<evidence type="ECO:0000256" key="6">
    <source>
        <dbReference type="ARBA" id="ARBA00023163"/>
    </source>
</evidence>
<comment type="similarity">
    <text evidence="1">Belongs to the Fur family.</text>
</comment>
<reference evidence="7 8" key="1">
    <citation type="journal article" date="2023" name="ISME J.">
        <title>Cultivation and genomic characterization of novel and ubiquitous marine nitrite-oxidizing bacteria from the Nitrospirales.</title>
        <authorList>
            <person name="Mueller A.J."/>
            <person name="Daebeler A."/>
            <person name="Herbold C.W."/>
            <person name="Kirkegaard R.H."/>
            <person name="Daims H."/>
        </authorList>
    </citation>
    <scope>NUCLEOTIDE SEQUENCE [LARGE SCALE GENOMIC DNA]</scope>
    <source>
        <strain evidence="7 8">EB</strain>
    </source>
</reference>
<comment type="caution">
    <text evidence="7">The sequence shown here is derived from an EMBL/GenBank/DDBJ whole genome shotgun (WGS) entry which is preliminary data.</text>
</comment>
<proteinExistence type="inferred from homology"/>
<dbReference type="Gene3D" id="3.30.1490.190">
    <property type="match status" value="1"/>
</dbReference>
<organism evidence="7 8">
    <name type="scientific">Candidatus Nitronereus thalassa</name>
    <dbReference type="NCBI Taxonomy" id="3020898"/>
    <lineage>
        <taxon>Bacteria</taxon>
        <taxon>Pseudomonadati</taxon>
        <taxon>Nitrospirota</taxon>
        <taxon>Nitrospiria</taxon>
        <taxon>Nitrospirales</taxon>
        <taxon>Nitrospiraceae</taxon>
        <taxon>Candidatus Nitronereus</taxon>
    </lineage>
</organism>
<dbReference type="InterPro" id="IPR002481">
    <property type="entry name" value="FUR"/>
</dbReference>
<dbReference type="InterPro" id="IPR036390">
    <property type="entry name" value="WH_DNA-bd_sf"/>
</dbReference>
<dbReference type="EMBL" id="JAQOUE010000001">
    <property type="protein sequence ID" value="MDT7042153.1"/>
    <property type="molecule type" value="Genomic_DNA"/>
</dbReference>
<keyword evidence="4" id="KW-0805">Transcription regulation</keyword>
<keyword evidence="3" id="KW-0862">Zinc</keyword>
<evidence type="ECO:0000256" key="4">
    <source>
        <dbReference type="ARBA" id="ARBA00023015"/>
    </source>
</evidence>
<evidence type="ECO:0000256" key="2">
    <source>
        <dbReference type="ARBA" id="ARBA00022491"/>
    </source>
</evidence>
<dbReference type="PANTHER" id="PTHR33202:SF7">
    <property type="entry name" value="FERRIC UPTAKE REGULATION PROTEIN"/>
    <property type="match status" value="1"/>
</dbReference>
<dbReference type="CDD" id="cd07153">
    <property type="entry name" value="Fur_like"/>
    <property type="match status" value="1"/>
</dbReference>
<dbReference type="InterPro" id="IPR036388">
    <property type="entry name" value="WH-like_DNA-bd_sf"/>
</dbReference>
<dbReference type="Proteomes" id="UP001250932">
    <property type="component" value="Unassembled WGS sequence"/>
</dbReference>
<keyword evidence="2" id="KW-0678">Repressor</keyword>
<evidence type="ECO:0000256" key="5">
    <source>
        <dbReference type="ARBA" id="ARBA00023125"/>
    </source>
</evidence>
<keyword evidence="6" id="KW-0804">Transcription</keyword>